<organism evidence="1 2">
    <name type="scientific">Vanilla planifolia</name>
    <name type="common">Vanilla</name>
    <dbReference type="NCBI Taxonomy" id="51239"/>
    <lineage>
        <taxon>Eukaryota</taxon>
        <taxon>Viridiplantae</taxon>
        <taxon>Streptophyta</taxon>
        <taxon>Embryophyta</taxon>
        <taxon>Tracheophyta</taxon>
        <taxon>Spermatophyta</taxon>
        <taxon>Magnoliopsida</taxon>
        <taxon>Liliopsida</taxon>
        <taxon>Asparagales</taxon>
        <taxon>Orchidaceae</taxon>
        <taxon>Vanilloideae</taxon>
        <taxon>Vanilleae</taxon>
        <taxon>Vanilla</taxon>
    </lineage>
</organism>
<evidence type="ECO:0000313" key="2">
    <source>
        <dbReference type="Proteomes" id="UP000636800"/>
    </source>
</evidence>
<protein>
    <submittedName>
        <fullName evidence="1">Uncharacterized protein</fullName>
    </submittedName>
</protein>
<dbReference type="AlphaFoldDB" id="A0A835RQZ8"/>
<sequence length="72" mass="8367">MVLFLGWALAQPNLPKEVNTYNVVLKALGREFFVFMAQVSLFMKKNWTKRKINKRAYAKLCHSSLPLDSRHA</sequence>
<proteinExistence type="predicted"/>
<evidence type="ECO:0000313" key="1">
    <source>
        <dbReference type="EMBL" id="KAG0496701.1"/>
    </source>
</evidence>
<dbReference type="Proteomes" id="UP000636800">
    <property type="component" value="Chromosome 1"/>
</dbReference>
<gene>
    <name evidence="1" type="ORF">HPP92_001392</name>
</gene>
<comment type="caution">
    <text evidence="1">The sequence shown here is derived from an EMBL/GenBank/DDBJ whole genome shotgun (WGS) entry which is preliminary data.</text>
</comment>
<keyword evidence="2" id="KW-1185">Reference proteome</keyword>
<accession>A0A835RQZ8</accession>
<dbReference type="EMBL" id="JADCNL010000001">
    <property type="protein sequence ID" value="KAG0496701.1"/>
    <property type="molecule type" value="Genomic_DNA"/>
</dbReference>
<reference evidence="1 2" key="1">
    <citation type="journal article" date="2020" name="Nat. Food">
        <title>A phased Vanilla planifolia genome enables genetic improvement of flavour and production.</title>
        <authorList>
            <person name="Hasing T."/>
            <person name="Tang H."/>
            <person name="Brym M."/>
            <person name="Khazi F."/>
            <person name="Huang T."/>
            <person name="Chambers A.H."/>
        </authorList>
    </citation>
    <scope>NUCLEOTIDE SEQUENCE [LARGE SCALE GENOMIC DNA]</scope>
    <source>
        <tissue evidence="1">Leaf</tissue>
    </source>
</reference>
<name>A0A835RQZ8_VANPL</name>
<dbReference type="OrthoDB" id="79252at2759"/>